<evidence type="ECO:0000256" key="2">
    <source>
        <dbReference type="ARBA" id="ARBA00022553"/>
    </source>
</evidence>
<dbReference type="SUPFAM" id="SSF55048">
    <property type="entry name" value="Probable ACP-binding domain of malonyl-CoA ACP transacylase"/>
    <property type="match status" value="1"/>
</dbReference>
<dbReference type="InterPro" id="IPR001227">
    <property type="entry name" value="Ac_transferase_dom_sf"/>
</dbReference>
<dbReference type="PANTHER" id="PTHR43775:SF37">
    <property type="entry name" value="SI:DKEY-61P9.11"/>
    <property type="match status" value="1"/>
</dbReference>
<dbReference type="SUPFAM" id="SSF53335">
    <property type="entry name" value="S-adenosyl-L-methionine-dependent methyltransferases"/>
    <property type="match status" value="1"/>
</dbReference>
<dbReference type="InterPro" id="IPR036736">
    <property type="entry name" value="ACP-like_sf"/>
</dbReference>
<gene>
    <name evidence="7" type="ORF">POL68_00910</name>
</gene>
<evidence type="ECO:0000259" key="5">
    <source>
        <dbReference type="PROSITE" id="PS50075"/>
    </source>
</evidence>
<dbReference type="Pfam" id="PF22621">
    <property type="entry name" value="CurL-like_PKS_C"/>
    <property type="match status" value="1"/>
</dbReference>
<dbReference type="InterPro" id="IPR016039">
    <property type="entry name" value="Thiolase-like"/>
</dbReference>
<comment type="caution">
    <text evidence="7">The sequence shown here is derived from an EMBL/GenBank/DDBJ whole genome shotgun (WGS) entry which is preliminary data.</text>
</comment>
<dbReference type="InterPro" id="IPR014030">
    <property type="entry name" value="Ketoacyl_synth_N"/>
</dbReference>
<dbReference type="Gene3D" id="3.40.50.150">
    <property type="entry name" value="Vaccinia Virus protein VP39"/>
    <property type="match status" value="1"/>
</dbReference>
<keyword evidence="2" id="KW-0597">Phosphoprotein</keyword>
<dbReference type="Pfam" id="PF00550">
    <property type="entry name" value="PP-binding"/>
    <property type="match status" value="1"/>
</dbReference>
<dbReference type="Pfam" id="PF00109">
    <property type="entry name" value="ketoacyl-synt"/>
    <property type="match status" value="1"/>
</dbReference>
<dbReference type="InterPro" id="IPR016035">
    <property type="entry name" value="Acyl_Trfase/lysoPLipase"/>
</dbReference>
<evidence type="ECO:0000259" key="6">
    <source>
        <dbReference type="PROSITE" id="PS52004"/>
    </source>
</evidence>
<dbReference type="Gene3D" id="1.10.1200.10">
    <property type="entry name" value="ACP-like"/>
    <property type="match status" value="1"/>
</dbReference>
<dbReference type="InterPro" id="IPR029063">
    <property type="entry name" value="SAM-dependent_MTases_sf"/>
</dbReference>
<dbReference type="Pfam" id="PF08242">
    <property type="entry name" value="Methyltransf_12"/>
    <property type="match status" value="1"/>
</dbReference>
<sequence length="1366" mass="148429">MSDVMEKLVRGLSPEKRVSLAKMLLRSAGEAVPDQKTAEPIAIIGIGCRFPGGVNGPEAFWKLLREGVDAVKQVPSSRWDVDAYYDPDPAAPGKMYTRNGAFLEDADHFDSYHFGIPPRAAANLDPQHRLLLEVSWEALEHAGIAPQSIAGSKTGIFIGGSTGEYTQIVQAAKGAENIDATFLTGSLLTFATGRLSHFFDLQGPSLAVDTACSSSLVAVHLACQSLRTGESSMALVGGVNLILAPQGTITTCKARMLAVDGRCKTFDAEADGYGRGEGCGIIVLKRLSDAQKSGDNILAVIRGTATNQDGHSSDLTVPNGLAQQAVIRQALENAGLEPGQVDYVEAHGTGTALGDPIELRAIGAVFGKKQERERPLLVGSVKTNFGHLEYASGVAGLIKLALSLHHGEIPPHLHFKRGNPYIPWNELPVEIPTKLTPWKAQKEKRVGSVSSFGASGTNAHVVLEGAPKEGRQTADRERPVHVLGLSARNEASLKALAGRYAQYLASCGPVNLADVCHTANAGRAQFTHRLALVAESAEQLSQQLSLFAEGKPAEVMVGQAPRSGKAEVVFLFTGQGGQQEGMGRELYETQPTFRESLQKSDEVLKEVMKESLLEVLYGSKGQLMEQSSVAQPALFAVEYALAQLWMSWGVKPAAVMGHSLGEYVAACVAGMCTQEEGLRLVAARGRLMQQLPEAGEMVAVLTGEGKVREAVAPYAKSVSVAAVNGPEETVVSGRASEVEQVVSKLKAQGVECRKLKTTHAFHSPLMEPMLEEFEKEAKKVKWKRPEIELVSNVSGREAKGEEASQAEYWRRHVREPVKYWEGLKGLYERGNRVFVEVGPKPTLVNVGKRSLPKGEAEWVGSLKQGSNEWQQMLGSVAKLYVKGVGVDWAGFDQDYPRAKVALPTYPFQRERYWFDSLIPNSDVLVSFYRSVAQMVDVTTVQEGPSLRFATLRKAVPGFSWISLYKAKPEDMAGFQKFYDLAVEANREMSRTIFRGLPFPAFKRVLDIGCGHSADLIDLATKNSHLELHGCNISPDQIAVGRQRIRALGLDGRITLHYQDSSRDPFPSTYDLAIGFQVIHHIRNKADLFANISRSLRNGGYLVMAETISNMVTPIEHPESTTLFVPQGEWVELLARNQLRVVQAVEATQEIANFLYDPDFNENFERVTSDSDTVTKKHLHGIHMLGELLQRRLAAYLLFTVTKDESLDVETLRRINADRLSAPIPYETAFRQVQEGTFVLPTSVEDTGASGATSGASNFANVLLSTAPAQRGELLGSYLCEQVANLLKMPVAKLDPQQPLNSMGMDSLLSLELKHKIHAETGVDVPLDEVLQGASIAHLSAQLAERIGGSGKAAAAAGGRDWEEGEL</sequence>
<dbReference type="InterPro" id="IPR009081">
    <property type="entry name" value="PP-bd_ACP"/>
</dbReference>
<dbReference type="Gene3D" id="3.40.366.10">
    <property type="entry name" value="Malonyl-Coenzyme A Acyl Carrier Protein, domain 2"/>
    <property type="match status" value="1"/>
</dbReference>
<dbReference type="Pfam" id="PF02801">
    <property type="entry name" value="Ketoacyl-synt_C"/>
    <property type="match status" value="1"/>
</dbReference>
<keyword evidence="3" id="KW-0808">Transferase</keyword>
<dbReference type="InterPro" id="IPR050091">
    <property type="entry name" value="PKS_NRPS_Biosynth_Enz"/>
</dbReference>
<dbReference type="SUPFAM" id="SSF52151">
    <property type="entry name" value="FabD/lysophospholipase-like"/>
    <property type="match status" value="1"/>
</dbReference>
<dbReference type="Proteomes" id="UP001221838">
    <property type="component" value="Unassembled WGS sequence"/>
</dbReference>
<dbReference type="SMART" id="SM00825">
    <property type="entry name" value="PKS_KS"/>
    <property type="match status" value="1"/>
</dbReference>
<organism evidence="7 8">
    <name type="scientific">Stigmatella ashevillensis</name>
    <dbReference type="NCBI Taxonomy" id="2995309"/>
    <lineage>
        <taxon>Bacteria</taxon>
        <taxon>Pseudomonadati</taxon>
        <taxon>Myxococcota</taxon>
        <taxon>Myxococcia</taxon>
        <taxon>Myxococcales</taxon>
        <taxon>Cystobacterineae</taxon>
        <taxon>Archangiaceae</taxon>
        <taxon>Stigmatella</taxon>
    </lineage>
</organism>
<accession>A0ABT5D023</accession>
<dbReference type="SUPFAM" id="SSF53901">
    <property type="entry name" value="Thiolase-like"/>
    <property type="match status" value="1"/>
</dbReference>
<dbReference type="PANTHER" id="PTHR43775">
    <property type="entry name" value="FATTY ACID SYNTHASE"/>
    <property type="match status" value="1"/>
</dbReference>
<dbReference type="SMART" id="SM00823">
    <property type="entry name" value="PKS_PP"/>
    <property type="match status" value="1"/>
</dbReference>
<evidence type="ECO:0000256" key="4">
    <source>
        <dbReference type="ARBA" id="ARBA00023268"/>
    </source>
</evidence>
<keyword evidence="1" id="KW-0596">Phosphopantetheine</keyword>
<keyword evidence="4" id="KW-0511">Multifunctional enzyme</keyword>
<evidence type="ECO:0000313" key="7">
    <source>
        <dbReference type="EMBL" id="MDC0707021.1"/>
    </source>
</evidence>
<dbReference type="RefSeq" id="WP_272134221.1">
    <property type="nucleotide sequence ID" value="NZ_JAQNDM010000001.1"/>
</dbReference>
<dbReference type="InterPro" id="IPR016036">
    <property type="entry name" value="Malonyl_transacylase_ACP-bd"/>
</dbReference>
<dbReference type="Pfam" id="PF00698">
    <property type="entry name" value="Acyl_transf_1"/>
    <property type="match status" value="1"/>
</dbReference>
<dbReference type="CDD" id="cd02440">
    <property type="entry name" value="AdoMet_MTases"/>
    <property type="match status" value="1"/>
</dbReference>
<dbReference type="SMART" id="SM00827">
    <property type="entry name" value="PKS_AT"/>
    <property type="match status" value="1"/>
</dbReference>
<proteinExistence type="predicted"/>
<dbReference type="Gene3D" id="3.30.70.3290">
    <property type="match status" value="1"/>
</dbReference>
<dbReference type="PROSITE" id="PS50075">
    <property type="entry name" value="CARRIER"/>
    <property type="match status" value="1"/>
</dbReference>
<reference evidence="7 8" key="1">
    <citation type="submission" date="2022-11" db="EMBL/GenBank/DDBJ databases">
        <title>Minimal conservation of predation-associated metabolite biosynthetic gene clusters underscores biosynthetic potential of Myxococcota including descriptions for ten novel species: Archangium lansinium sp. nov., Myxococcus landrumus sp. nov., Nannocystis bai.</title>
        <authorList>
            <person name="Ahearne A."/>
            <person name="Stevens C."/>
            <person name="Dowd S."/>
        </authorList>
    </citation>
    <scope>NUCLEOTIDE SEQUENCE [LARGE SCALE GENOMIC DNA]</scope>
    <source>
        <strain evidence="7 8">NCWAL01</strain>
    </source>
</reference>
<keyword evidence="8" id="KW-1185">Reference proteome</keyword>
<dbReference type="PROSITE" id="PS00606">
    <property type="entry name" value="KS3_1"/>
    <property type="match status" value="1"/>
</dbReference>
<evidence type="ECO:0000256" key="1">
    <source>
        <dbReference type="ARBA" id="ARBA00022450"/>
    </source>
</evidence>
<dbReference type="Gene3D" id="3.40.47.10">
    <property type="match status" value="1"/>
</dbReference>
<dbReference type="SUPFAM" id="SSF47336">
    <property type="entry name" value="ACP-like"/>
    <property type="match status" value="1"/>
</dbReference>
<protein>
    <submittedName>
        <fullName evidence="7">Beta-ketoacyl synthase N-terminal-like domain-containing protein</fullName>
    </submittedName>
</protein>
<dbReference type="InterPro" id="IPR018201">
    <property type="entry name" value="Ketoacyl_synth_AS"/>
</dbReference>
<dbReference type="InterPro" id="IPR020803">
    <property type="entry name" value="MeTfrase_dom"/>
</dbReference>
<dbReference type="InterPro" id="IPR014043">
    <property type="entry name" value="Acyl_transferase_dom"/>
</dbReference>
<name>A0ABT5D023_9BACT</name>
<dbReference type="InterPro" id="IPR020806">
    <property type="entry name" value="PKS_PP-bd"/>
</dbReference>
<evidence type="ECO:0000313" key="8">
    <source>
        <dbReference type="Proteomes" id="UP001221838"/>
    </source>
</evidence>
<dbReference type="EMBL" id="JAQNDM010000001">
    <property type="protein sequence ID" value="MDC0707021.1"/>
    <property type="molecule type" value="Genomic_DNA"/>
</dbReference>
<evidence type="ECO:0000256" key="3">
    <source>
        <dbReference type="ARBA" id="ARBA00022679"/>
    </source>
</evidence>
<dbReference type="InterPro" id="IPR014031">
    <property type="entry name" value="Ketoacyl_synth_C"/>
</dbReference>
<feature type="domain" description="Ketosynthase family 3 (KS3)" evidence="6">
    <location>
        <begin position="38"/>
        <end position="465"/>
    </location>
</feature>
<dbReference type="SMART" id="SM00828">
    <property type="entry name" value="PKS_MT"/>
    <property type="match status" value="1"/>
</dbReference>
<dbReference type="InterPro" id="IPR013217">
    <property type="entry name" value="Methyltransf_12"/>
</dbReference>
<dbReference type="InterPro" id="IPR020841">
    <property type="entry name" value="PKS_Beta-ketoAc_synthase_dom"/>
</dbReference>
<dbReference type="CDD" id="cd00833">
    <property type="entry name" value="PKS"/>
    <property type="match status" value="1"/>
</dbReference>
<feature type="domain" description="Carrier" evidence="5">
    <location>
        <begin position="1269"/>
        <end position="1346"/>
    </location>
</feature>
<dbReference type="PROSITE" id="PS52004">
    <property type="entry name" value="KS3_2"/>
    <property type="match status" value="1"/>
</dbReference>